<name>A0A382JZE4_9ZZZZ</name>
<dbReference type="InterPro" id="IPR019546">
    <property type="entry name" value="TAT_signal_bac_arc"/>
</dbReference>
<keyword evidence="1" id="KW-0479">Metal-binding</keyword>
<gene>
    <name evidence="5" type="ORF">METZ01_LOCUS269091</name>
</gene>
<keyword evidence="2" id="KW-0408">Iron</keyword>
<dbReference type="Pfam" id="PF04879">
    <property type="entry name" value="Molybdop_Fe4S4"/>
    <property type="match status" value="1"/>
</dbReference>
<organism evidence="5">
    <name type="scientific">marine metagenome</name>
    <dbReference type="NCBI Taxonomy" id="408172"/>
    <lineage>
        <taxon>unclassified sequences</taxon>
        <taxon>metagenomes</taxon>
        <taxon>ecological metagenomes</taxon>
    </lineage>
</organism>
<dbReference type="NCBIfam" id="TIGR01409">
    <property type="entry name" value="TAT_signal_seq"/>
    <property type="match status" value="1"/>
</dbReference>
<proteinExistence type="predicted"/>
<keyword evidence="3" id="KW-0411">Iron-sulfur</keyword>
<dbReference type="GO" id="GO:0046872">
    <property type="term" value="F:metal ion binding"/>
    <property type="evidence" value="ECO:0007669"/>
    <property type="project" value="UniProtKB-KW"/>
</dbReference>
<sequence length="90" mass="9486">MSDELKRRDFLKIVGASGAGAGVLGCSTEEVEHLLPYVVPPEEITPGVATWYATACGECEAACGMWVRTREGRVVKVEGNPDHPVSGGAL</sequence>
<dbReference type="AlphaFoldDB" id="A0A382JZE4"/>
<evidence type="ECO:0000256" key="3">
    <source>
        <dbReference type="ARBA" id="ARBA00023014"/>
    </source>
</evidence>
<dbReference type="SUPFAM" id="SSF53706">
    <property type="entry name" value="Formate dehydrogenase/DMSO reductase, domains 1-3"/>
    <property type="match status" value="1"/>
</dbReference>
<dbReference type="GO" id="GO:0016491">
    <property type="term" value="F:oxidoreductase activity"/>
    <property type="evidence" value="ECO:0007669"/>
    <property type="project" value="InterPro"/>
</dbReference>
<accession>A0A382JZE4</accession>
<feature type="non-terminal residue" evidence="5">
    <location>
        <position position="90"/>
    </location>
</feature>
<dbReference type="GO" id="GO:0051536">
    <property type="term" value="F:iron-sulfur cluster binding"/>
    <property type="evidence" value="ECO:0007669"/>
    <property type="project" value="UniProtKB-KW"/>
</dbReference>
<dbReference type="PROSITE" id="PS51669">
    <property type="entry name" value="4FE4S_MOW_BIS_MGD"/>
    <property type="match status" value="1"/>
</dbReference>
<dbReference type="InterPro" id="IPR006311">
    <property type="entry name" value="TAT_signal"/>
</dbReference>
<dbReference type="EMBL" id="UINC01076764">
    <property type="protein sequence ID" value="SVC16237.1"/>
    <property type="molecule type" value="Genomic_DNA"/>
</dbReference>
<dbReference type="PROSITE" id="PS51318">
    <property type="entry name" value="TAT"/>
    <property type="match status" value="1"/>
</dbReference>
<reference evidence="5" key="1">
    <citation type="submission" date="2018-05" db="EMBL/GenBank/DDBJ databases">
        <authorList>
            <person name="Lanie J.A."/>
            <person name="Ng W.-L."/>
            <person name="Kazmierczak K.M."/>
            <person name="Andrzejewski T.M."/>
            <person name="Davidsen T.M."/>
            <person name="Wayne K.J."/>
            <person name="Tettelin H."/>
            <person name="Glass J.I."/>
            <person name="Rusch D."/>
            <person name="Podicherti R."/>
            <person name="Tsui H.-C.T."/>
            <person name="Winkler M.E."/>
        </authorList>
    </citation>
    <scope>NUCLEOTIDE SEQUENCE</scope>
</reference>
<feature type="domain" description="4Fe-4S Mo/W bis-MGD-type" evidence="4">
    <location>
        <begin position="49"/>
        <end position="90"/>
    </location>
</feature>
<protein>
    <recommendedName>
        <fullName evidence="4">4Fe-4S Mo/W bis-MGD-type domain-containing protein</fullName>
    </recommendedName>
</protein>
<evidence type="ECO:0000256" key="1">
    <source>
        <dbReference type="ARBA" id="ARBA00022723"/>
    </source>
</evidence>
<dbReference type="InterPro" id="IPR006963">
    <property type="entry name" value="Mopterin_OxRdtase_4Fe-4S_dom"/>
</dbReference>
<evidence type="ECO:0000313" key="5">
    <source>
        <dbReference type="EMBL" id="SVC16237.1"/>
    </source>
</evidence>
<evidence type="ECO:0000259" key="4">
    <source>
        <dbReference type="PROSITE" id="PS51669"/>
    </source>
</evidence>
<dbReference type="PROSITE" id="PS51257">
    <property type="entry name" value="PROKAR_LIPOPROTEIN"/>
    <property type="match status" value="1"/>
</dbReference>
<dbReference type="Gene3D" id="2.20.25.90">
    <property type="entry name" value="ADC-like domains"/>
    <property type="match status" value="1"/>
</dbReference>
<evidence type="ECO:0000256" key="2">
    <source>
        <dbReference type="ARBA" id="ARBA00023004"/>
    </source>
</evidence>